<gene>
    <name evidence="1" type="ORF">KHLLAP_LOCUS12496</name>
</gene>
<keyword evidence="2" id="KW-1185">Reference proteome</keyword>
<evidence type="ECO:0000313" key="2">
    <source>
        <dbReference type="Proteomes" id="UP001295740"/>
    </source>
</evidence>
<proteinExistence type="predicted"/>
<dbReference type="AlphaFoldDB" id="A0AAI8VX29"/>
<accession>A0AAI8VX29</accession>
<comment type="caution">
    <text evidence="1">The sequence shown here is derived from an EMBL/GenBank/DDBJ whole genome shotgun (WGS) entry which is preliminary data.</text>
</comment>
<organism evidence="1 2">
    <name type="scientific">Anthostomella pinea</name>
    <dbReference type="NCBI Taxonomy" id="933095"/>
    <lineage>
        <taxon>Eukaryota</taxon>
        <taxon>Fungi</taxon>
        <taxon>Dikarya</taxon>
        <taxon>Ascomycota</taxon>
        <taxon>Pezizomycotina</taxon>
        <taxon>Sordariomycetes</taxon>
        <taxon>Xylariomycetidae</taxon>
        <taxon>Xylariales</taxon>
        <taxon>Xylariaceae</taxon>
        <taxon>Anthostomella</taxon>
    </lineage>
</organism>
<evidence type="ECO:0000313" key="1">
    <source>
        <dbReference type="EMBL" id="CAJ2512028.1"/>
    </source>
</evidence>
<protein>
    <submittedName>
        <fullName evidence="1">Uu.00g076530.m01.CDS01</fullName>
    </submittedName>
</protein>
<dbReference type="Proteomes" id="UP001295740">
    <property type="component" value="Unassembled WGS sequence"/>
</dbReference>
<name>A0AAI8VX29_9PEZI</name>
<dbReference type="EMBL" id="CAUWAG010000018">
    <property type="protein sequence ID" value="CAJ2512028.1"/>
    <property type="molecule type" value="Genomic_DNA"/>
</dbReference>
<sequence length="129" mass="13666">MQGLTTAPNGEGRFQLGADGVLRTYDAGGKGLDYARLSPDLIQALVSKTRNFPELEGAVPAFAGVNGYDVPEEQLRDPLPGILAAADVRANIGIRDGSNPLMERSDCGNIICTGDSRTLESASNGLYRR</sequence>
<reference evidence="1" key="1">
    <citation type="submission" date="2023-10" db="EMBL/GenBank/DDBJ databases">
        <authorList>
            <person name="Hackl T."/>
        </authorList>
    </citation>
    <scope>NUCLEOTIDE SEQUENCE</scope>
</reference>